<dbReference type="RefSeq" id="WP_093751343.1">
    <property type="nucleotide sequence ID" value="NZ_FNNG01000003.1"/>
</dbReference>
<dbReference type="InterPro" id="IPR036097">
    <property type="entry name" value="HisK_dim/P_sf"/>
</dbReference>
<dbReference type="InterPro" id="IPR003661">
    <property type="entry name" value="HisK_dim/P_dom"/>
</dbReference>
<name>A0A1H2UZ56_9FIRM</name>
<evidence type="ECO:0000256" key="1">
    <source>
        <dbReference type="ARBA" id="ARBA00000085"/>
    </source>
</evidence>
<dbReference type="SMART" id="SM00062">
    <property type="entry name" value="PBPb"/>
    <property type="match status" value="1"/>
</dbReference>
<dbReference type="AlphaFoldDB" id="A0A1H2UZ56"/>
<keyword evidence="3" id="KW-0597">Phosphoprotein</keyword>
<evidence type="ECO:0000256" key="2">
    <source>
        <dbReference type="ARBA" id="ARBA00012438"/>
    </source>
</evidence>
<evidence type="ECO:0000256" key="11">
    <source>
        <dbReference type="SAM" id="SignalP"/>
    </source>
</evidence>
<evidence type="ECO:0000313" key="13">
    <source>
        <dbReference type="EMBL" id="SDW60894.1"/>
    </source>
</evidence>
<keyword evidence="11" id="KW-0732">Signal</keyword>
<dbReference type="Gene3D" id="3.40.190.10">
    <property type="entry name" value="Periplasmic binding protein-like II"/>
    <property type="match status" value="2"/>
</dbReference>
<keyword evidence="4" id="KW-0808">Transferase</keyword>
<evidence type="ECO:0000256" key="3">
    <source>
        <dbReference type="ARBA" id="ARBA00022553"/>
    </source>
</evidence>
<comment type="catalytic activity">
    <reaction evidence="1">
        <text>ATP + protein L-histidine = ADP + protein N-phospho-L-histidine.</text>
        <dbReference type="EC" id="2.7.13.3"/>
    </reaction>
</comment>
<protein>
    <recommendedName>
        <fullName evidence="2">histidine kinase</fullName>
        <ecNumber evidence="2">2.7.13.3</ecNumber>
    </recommendedName>
</protein>
<evidence type="ECO:0000256" key="4">
    <source>
        <dbReference type="ARBA" id="ARBA00022679"/>
    </source>
</evidence>
<feature type="chain" id="PRO_5011501754" description="histidine kinase" evidence="11">
    <location>
        <begin position="22"/>
        <end position="646"/>
    </location>
</feature>
<evidence type="ECO:0000259" key="12">
    <source>
        <dbReference type="PROSITE" id="PS50109"/>
    </source>
</evidence>
<organism evidence="13 14">
    <name type="scientific">Tepidimicrobium xylanilyticum</name>
    <dbReference type="NCBI Taxonomy" id="1123352"/>
    <lineage>
        <taxon>Bacteria</taxon>
        <taxon>Bacillati</taxon>
        <taxon>Bacillota</taxon>
        <taxon>Tissierellia</taxon>
        <taxon>Tissierellales</taxon>
        <taxon>Tepidimicrobiaceae</taxon>
        <taxon>Tepidimicrobium</taxon>
    </lineage>
</organism>
<keyword evidence="8" id="KW-0902">Two-component regulatory system</keyword>
<feature type="signal peptide" evidence="11">
    <location>
        <begin position="1"/>
        <end position="21"/>
    </location>
</feature>
<dbReference type="Gene3D" id="3.30.565.10">
    <property type="entry name" value="Histidine kinase-like ATPase, C-terminal domain"/>
    <property type="match status" value="1"/>
</dbReference>
<dbReference type="Pfam" id="PF13188">
    <property type="entry name" value="PAS_8"/>
    <property type="match status" value="1"/>
</dbReference>
<dbReference type="InterPro" id="IPR003594">
    <property type="entry name" value="HATPase_dom"/>
</dbReference>
<dbReference type="Pfam" id="PF02518">
    <property type="entry name" value="HATPase_c"/>
    <property type="match status" value="1"/>
</dbReference>
<dbReference type="CDD" id="cd00082">
    <property type="entry name" value="HisKA"/>
    <property type="match status" value="1"/>
</dbReference>
<keyword evidence="6" id="KW-0418">Kinase</keyword>
<dbReference type="InterPro" id="IPR000014">
    <property type="entry name" value="PAS"/>
</dbReference>
<dbReference type="Pfam" id="PF00497">
    <property type="entry name" value="SBP_bac_3"/>
    <property type="match status" value="1"/>
</dbReference>
<dbReference type="Proteomes" id="UP000198828">
    <property type="component" value="Unassembled WGS sequence"/>
</dbReference>
<dbReference type="Gene3D" id="1.10.287.130">
    <property type="match status" value="1"/>
</dbReference>
<dbReference type="PANTHER" id="PTHR43065:SF10">
    <property type="entry name" value="PEROXIDE STRESS-ACTIVATED HISTIDINE KINASE MAK3"/>
    <property type="match status" value="1"/>
</dbReference>
<dbReference type="SUPFAM" id="SSF53850">
    <property type="entry name" value="Periplasmic binding protein-like II"/>
    <property type="match status" value="1"/>
</dbReference>
<dbReference type="CDD" id="cd13704">
    <property type="entry name" value="PBP2_HisK"/>
    <property type="match status" value="1"/>
</dbReference>
<keyword evidence="9" id="KW-0175">Coiled coil</keyword>
<gene>
    <name evidence="13" type="ORF">SAMN05660923_00961</name>
</gene>
<sequence>MKRKIILLTIILMLLTTPSSSSNYYQKKVIKIAGDNNYPPYEFVDEDGRYRGFNVDMMRAIAIELGLEIELIPMSWQEAMEALERREVDAVQGMTRSKSREEKFDFSLPLVINSQAIFVLKETNYISSIEDLKGSRVSFQKGDISYELSQEVEGIESYTRVNQEEAIDLLLEGKVDAFMGNRLTGIYYLQKEGNFDKVKIVGEPMHETEYCVSVLKGNDQLLELFNSGIEAITKNGTYDKIYKKWFGETFVDKTKFFKNLLYISIAVLLVVSVVAFVNLYWNKNLKKKVEERTVILNTLNRELEDQKQAIEKSNKLKGKILESILSGIIVFDNYDKVIEYNKAAERILNRKLNIEEDWKSLNLEGVYGLKGYDIAKKGKLMTGNKEISSKNKKLYISYSFIPINKSGEGIILLINDLTDMKKYQEMASYNDKMQALGQLSAGIAHEIRNPLTSINTFIDLIPYKLEDEQFRKDLVTVTKKEINRMNELITQLIDYTKPVIRQPTSFLVNEVIDEILILFSNQCRKKGINTIKNMGKLSVFADRNQIKQVLVNIILNSIESIEGGGEIHISTYKNENEGIIIIKDNGCGIPEEHIDRIFQPFFTLKPHGTGIGLAITKKIVEENKGNISIESHENSGTSVTVSLPVL</sequence>
<dbReference type="OrthoDB" id="9784397at2"/>
<dbReference type="InterPro" id="IPR005467">
    <property type="entry name" value="His_kinase_dom"/>
</dbReference>
<keyword evidence="14" id="KW-1185">Reference proteome</keyword>
<keyword evidence="10" id="KW-1133">Transmembrane helix</keyword>
<keyword evidence="10" id="KW-0812">Transmembrane</keyword>
<dbReference type="GO" id="GO:0000155">
    <property type="term" value="F:phosphorelay sensor kinase activity"/>
    <property type="evidence" value="ECO:0007669"/>
    <property type="project" value="InterPro"/>
</dbReference>
<dbReference type="SMART" id="SM00388">
    <property type="entry name" value="HisKA"/>
    <property type="match status" value="1"/>
</dbReference>
<dbReference type="InterPro" id="IPR036890">
    <property type="entry name" value="HATPase_C_sf"/>
</dbReference>
<evidence type="ECO:0000256" key="6">
    <source>
        <dbReference type="ARBA" id="ARBA00022777"/>
    </source>
</evidence>
<keyword evidence="7" id="KW-0067">ATP-binding</keyword>
<reference evidence="13 14" key="1">
    <citation type="submission" date="2016-10" db="EMBL/GenBank/DDBJ databases">
        <authorList>
            <person name="de Groot N.N."/>
        </authorList>
    </citation>
    <scope>NUCLEOTIDE SEQUENCE [LARGE SCALE GENOMIC DNA]</scope>
    <source>
        <strain evidence="13 14">DSM 23310</strain>
    </source>
</reference>
<accession>A0A1H2UZ56</accession>
<dbReference type="Pfam" id="PF00512">
    <property type="entry name" value="HisKA"/>
    <property type="match status" value="1"/>
</dbReference>
<dbReference type="EC" id="2.7.13.3" evidence="2"/>
<dbReference type="SMART" id="SM00387">
    <property type="entry name" value="HATPase_c"/>
    <property type="match status" value="1"/>
</dbReference>
<evidence type="ECO:0000256" key="8">
    <source>
        <dbReference type="ARBA" id="ARBA00023012"/>
    </source>
</evidence>
<feature type="domain" description="Histidine kinase" evidence="12">
    <location>
        <begin position="442"/>
        <end position="646"/>
    </location>
</feature>
<feature type="coiled-coil region" evidence="9">
    <location>
        <begin position="282"/>
        <end position="316"/>
    </location>
</feature>
<dbReference type="SUPFAM" id="SSF55874">
    <property type="entry name" value="ATPase domain of HSP90 chaperone/DNA topoisomerase II/histidine kinase"/>
    <property type="match status" value="1"/>
</dbReference>
<evidence type="ECO:0000256" key="7">
    <source>
        <dbReference type="ARBA" id="ARBA00022840"/>
    </source>
</evidence>
<dbReference type="PROSITE" id="PS50109">
    <property type="entry name" value="HIS_KIN"/>
    <property type="match status" value="1"/>
</dbReference>
<evidence type="ECO:0000256" key="9">
    <source>
        <dbReference type="SAM" id="Coils"/>
    </source>
</evidence>
<evidence type="ECO:0000256" key="5">
    <source>
        <dbReference type="ARBA" id="ARBA00022741"/>
    </source>
</evidence>
<evidence type="ECO:0000313" key="14">
    <source>
        <dbReference type="Proteomes" id="UP000198828"/>
    </source>
</evidence>
<evidence type="ECO:0000256" key="10">
    <source>
        <dbReference type="SAM" id="Phobius"/>
    </source>
</evidence>
<dbReference type="InterPro" id="IPR001638">
    <property type="entry name" value="Solute-binding_3/MltF_N"/>
</dbReference>
<dbReference type="PRINTS" id="PR00344">
    <property type="entry name" value="BCTRLSENSOR"/>
</dbReference>
<keyword evidence="10" id="KW-0472">Membrane</keyword>
<dbReference type="PANTHER" id="PTHR43065">
    <property type="entry name" value="SENSOR HISTIDINE KINASE"/>
    <property type="match status" value="1"/>
</dbReference>
<dbReference type="EMBL" id="FNNG01000003">
    <property type="protein sequence ID" value="SDW60894.1"/>
    <property type="molecule type" value="Genomic_DNA"/>
</dbReference>
<dbReference type="Gene3D" id="3.30.450.20">
    <property type="entry name" value="PAS domain"/>
    <property type="match status" value="1"/>
</dbReference>
<feature type="transmembrane region" description="Helical" evidence="10">
    <location>
        <begin position="260"/>
        <end position="281"/>
    </location>
</feature>
<proteinExistence type="predicted"/>
<dbReference type="SUPFAM" id="SSF47384">
    <property type="entry name" value="Homodimeric domain of signal transducing histidine kinase"/>
    <property type="match status" value="1"/>
</dbReference>
<dbReference type="GO" id="GO:0005524">
    <property type="term" value="F:ATP binding"/>
    <property type="evidence" value="ECO:0007669"/>
    <property type="project" value="UniProtKB-KW"/>
</dbReference>
<dbReference type="InterPro" id="IPR004358">
    <property type="entry name" value="Sig_transdc_His_kin-like_C"/>
</dbReference>
<keyword evidence="5" id="KW-0547">Nucleotide-binding</keyword>